<evidence type="ECO:0000313" key="2">
    <source>
        <dbReference type="EMBL" id="NBC37058.1"/>
    </source>
</evidence>
<keyword evidence="3" id="KW-1185">Reference proteome</keyword>
<name>A0ABW9XEZ4_9SPHN</name>
<dbReference type="RefSeq" id="WP_161718771.1">
    <property type="nucleotide sequence ID" value="NZ_JAAAPO010000004.1"/>
</dbReference>
<feature type="domain" description="MOSC" evidence="1">
    <location>
        <begin position="29"/>
        <end position="166"/>
    </location>
</feature>
<dbReference type="EMBL" id="JAAAPO010000004">
    <property type="protein sequence ID" value="NBC37058.1"/>
    <property type="molecule type" value="Genomic_DNA"/>
</dbReference>
<protein>
    <submittedName>
        <fullName evidence="2">MOSC domain-containing protein</fullName>
    </submittedName>
</protein>
<comment type="caution">
    <text evidence="2">The sequence shown here is derived from an EMBL/GenBank/DDBJ whole genome shotgun (WGS) entry which is preliminary data.</text>
</comment>
<dbReference type="SUPFAM" id="SSF50800">
    <property type="entry name" value="PK beta-barrel domain-like"/>
    <property type="match status" value="1"/>
</dbReference>
<proteinExistence type="predicted"/>
<dbReference type="PROSITE" id="PS51340">
    <property type="entry name" value="MOSC"/>
    <property type="match status" value="1"/>
</dbReference>
<evidence type="ECO:0000259" key="1">
    <source>
        <dbReference type="PROSITE" id="PS51340"/>
    </source>
</evidence>
<dbReference type="InterPro" id="IPR011037">
    <property type="entry name" value="Pyrv_Knase-like_insert_dom_sf"/>
</dbReference>
<dbReference type="InterPro" id="IPR052353">
    <property type="entry name" value="Benzoxazolinone_Detox_Enz"/>
</dbReference>
<dbReference type="Proteomes" id="UP000753724">
    <property type="component" value="Unassembled WGS sequence"/>
</dbReference>
<accession>A0ABW9XEZ4</accession>
<dbReference type="InterPro" id="IPR005302">
    <property type="entry name" value="MoCF_Sase_C"/>
</dbReference>
<gene>
    <name evidence="2" type="ORF">GTZ99_10870</name>
</gene>
<sequence>MSSYSISAILTGRAVRFRAADEQSAIAKVPVDGAVRVTFLGLAGDEQADAKHHGGPDKALHHYAADHYPVWDAELGGHGLLASPGAFGENIATTGLTEGDVWLGDRFRLGSALIEVSHGRQPCWKLGHRFGVTDMAARIVRNGRCGWYYRVIEEGEVAPGDALIRDVRGLAAWPIDRLFHVVIGGGHKRAGDALRELADLPVLAQAWRDRAAQLAG</sequence>
<reference evidence="3" key="1">
    <citation type="submission" date="2020-01" db="EMBL/GenBank/DDBJ databases">
        <title>Sphingomonas sp. strain CSW-10.</title>
        <authorList>
            <person name="Chen W.-M."/>
        </authorList>
    </citation>
    <scope>NUCLEOTIDE SEQUENCE [LARGE SCALE GENOMIC DNA]</scope>
    <source>
        <strain evidence="3">FSY-8</strain>
    </source>
</reference>
<dbReference type="PANTHER" id="PTHR30212:SF2">
    <property type="entry name" value="PROTEIN YIIM"/>
    <property type="match status" value="1"/>
</dbReference>
<dbReference type="Pfam" id="PF03473">
    <property type="entry name" value="MOSC"/>
    <property type="match status" value="1"/>
</dbReference>
<evidence type="ECO:0000313" key="3">
    <source>
        <dbReference type="Proteomes" id="UP000753724"/>
    </source>
</evidence>
<dbReference type="PANTHER" id="PTHR30212">
    <property type="entry name" value="PROTEIN YIIM"/>
    <property type="match status" value="1"/>
</dbReference>
<dbReference type="Gene3D" id="2.40.33.20">
    <property type="entry name" value="PK beta-barrel domain-like"/>
    <property type="match status" value="1"/>
</dbReference>
<organism evidence="2 3">
    <name type="scientific">Novosphingobium ovatum</name>
    <dbReference type="NCBI Taxonomy" id="1908523"/>
    <lineage>
        <taxon>Bacteria</taxon>
        <taxon>Pseudomonadati</taxon>
        <taxon>Pseudomonadota</taxon>
        <taxon>Alphaproteobacteria</taxon>
        <taxon>Sphingomonadales</taxon>
        <taxon>Sphingomonadaceae</taxon>
        <taxon>Novosphingobium</taxon>
    </lineage>
</organism>